<sequence length="283" mass="29180">MNPTAIGFGAILLWATLALMTVGAVAVPPFQLTAMCFAIGGVLGLIWSAVTGRGFGGRIGWQPWLLGVGGLFGYHFFYFVALGNAPPAEAGLIAYLWPLLIVLFSGLLPGERLLQRHIIGAVVAFGGAFAILSQADLSFSGEYAFGYGAAILCAFLWSSYSVLSRRVGQIPTEAVALFCLATAGLSAGAHLLLETTVWPTTTLAWASVIGLGLGPVGIAFYWWDIGMKRGNIQLLGVASYAAPLLSTLLLIGTGAAPFTLNVAVAAVLITGGAGIAAGAFSRG</sequence>
<evidence type="ECO:0000256" key="1">
    <source>
        <dbReference type="SAM" id="Phobius"/>
    </source>
</evidence>
<dbReference type="AlphaFoldDB" id="A0A840WKY0"/>
<feature type="transmembrane region" description="Helical" evidence="1">
    <location>
        <begin position="205"/>
        <end position="223"/>
    </location>
</feature>
<feature type="transmembrane region" description="Helical" evidence="1">
    <location>
        <begin position="30"/>
        <end position="50"/>
    </location>
</feature>
<dbReference type="PANTHER" id="PTHR22911">
    <property type="entry name" value="ACYL-MALONYL CONDENSING ENZYME-RELATED"/>
    <property type="match status" value="1"/>
</dbReference>
<name>A0A840WKY0_9RHOB</name>
<dbReference type="PANTHER" id="PTHR22911:SF76">
    <property type="entry name" value="EAMA DOMAIN-CONTAINING PROTEIN"/>
    <property type="match status" value="1"/>
</dbReference>
<feature type="transmembrane region" description="Helical" evidence="1">
    <location>
        <begin position="262"/>
        <end position="280"/>
    </location>
</feature>
<keyword evidence="1" id="KW-0812">Transmembrane</keyword>
<evidence type="ECO:0000313" key="3">
    <source>
        <dbReference type="EMBL" id="MBB5515171.1"/>
    </source>
</evidence>
<dbReference type="InterPro" id="IPR000620">
    <property type="entry name" value="EamA_dom"/>
</dbReference>
<dbReference type="GO" id="GO:0016020">
    <property type="term" value="C:membrane"/>
    <property type="evidence" value="ECO:0007669"/>
    <property type="project" value="InterPro"/>
</dbReference>
<feature type="transmembrane region" description="Helical" evidence="1">
    <location>
        <begin position="235"/>
        <end position="256"/>
    </location>
</feature>
<reference evidence="3 4" key="1">
    <citation type="submission" date="2020-08" db="EMBL/GenBank/DDBJ databases">
        <title>Genomic Encyclopedia of Type Strains, Phase IV (KMG-IV): sequencing the most valuable type-strain genomes for metagenomic binning, comparative biology and taxonomic classification.</title>
        <authorList>
            <person name="Goeker M."/>
        </authorList>
    </citation>
    <scope>NUCLEOTIDE SEQUENCE [LARGE SCALE GENOMIC DNA]</scope>
    <source>
        <strain evidence="3 4">DSM 103377</strain>
    </source>
</reference>
<proteinExistence type="predicted"/>
<feature type="transmembrane region" description="Helical" evidence="1">
    <location>
        <begin position="92"/>
        <end position="110"/>
    </location>
</feature>
<feature type="domain" description="EamA" evidence="2">
    <location>
        <begin position="145"/>
        <end position="274"/>
    </location>
</feature>
<gene>
    <name evidence="3" type="ORF">FHS89_001181</name>
</gene>
<feature type="transmembrane region" description="Helical" evidence="1">
    <location>
        <begin position="117"/>
        <end position="137"/>
    </location>
</feature>
<comment type="caution">
    <text evidence="3">The sequence shown here is derived from an EMBL/GenBank/DDBJ whole genome shotgun (WGS) entry which is preliminary data.</text>
</comment>
<feature type="transmembrane region" description="Helical" evidence="1">
    <location>
        <begin position="62"/>
        <end position="80"/>
    </location>
</feature>
<feature type="transmembrane region" description="Helical" evidence="1">
    <location>
        <begin position="143"/>
        <end position="163"/>
    </location>
</feature>
<organism evidence="3 4">
    <name type="scientific">Rubricella aquisinus</name>
    <dbReference type="NCBI Taxonomy" id="2028108"/>
    <lineage>
        <taxon>Bacteria</taxon>
        <taxon>Pseudomonadati</taxon>
        <taxon>Pseudomonadota</taxon>
        <taxon>Alphaproteobacteria</taxon>
        <taxon>Rhodobacterales</taxon>
        <taxon>Paracoccaceae</taxon>
        <taxon>Rubricella</taxon>
    </lineage>
</organism>
<dbReference type="RefSeq" id="WP_184009506.1">
    <property type="nucleotide sequence ID" value="NZ_JACIJS010000003.1"/>
</dbReference>
<dbReference type="SUPFAM" id="SSF103481">
    <property type="entry name" value="Multidrug resistance efflux transporter EmrE"/>
    <property type="match status" value="1"/>
</dbReference>
<dbReference type="Pfam" id="PF00892">
    <property type="entry name" value="EamA"/>
    <property type="match status" value="2"/>
</dbReference>
<dbReference type="EMBL" id="JACIJS010000003">
    <property type="protein sequence ID" value="MBB5515171.1"/>
    <property type="molecule type" value="Genomic_DNA"/>
</dbReference>
<feature type="transmembrane region" description="Helical" evidence="1">
    <location>
        <begin position="175"/>
        <end position="193"/>
    </location>
</feature>
<evidence type="ECO:0000259" key="2">
    <source>
        <dbReference type="Pfam" id="PF00892"/>
    </source>
</evidence>
<accession>A0A840WKY0</accession>
<keyword evidence="4" id="KW-1185">Reference proteome</keyword>
<protein>
    <submittedName>
        <fullName evidence="3">Drug/metabolite transporter (DMT)-like permease</fullName>
    </submittedName>
</protein>
<feature type="domain" description="EamA" evidence="2">
    <location>
        <begin position="7"/>
        <end position="132"/>
    </location>
</feature>
<evidence type="ECO:0000313" key="4">
    <source>
        <dbReference type="Proteomes" id="UP000553766"/>
    </source>
</evidence>
<dbReference type="InterPro" id="IPR037185">
    <property type="entry name" value="EmrE-like"/>
</dbReference>
<keyword evidence="1" id="KW-1133">Transmembrane helix</keyword>
<keyword evidence="1" id="KW-0472">Membrane</keyword>
<dbReference type="Proteomes" id="UP000553766">
    <property type="component" value="Unassembled WGS sequence"/>
</dbReference>